<feature type="region of interest" description="Disordered" evidence="6">
    <location>
        <begin position="262"/>
        <end position="295"/>
    </location>
</feature>
<dbReference type="AlphaFoldDB" id="A0A518EW24"/>
<keyword evidence="7" id="KW-0472">Membrane</keyword>
<evidence type="ECO:0000256" key="5">
    <source>
        <dbReference type="ARBA" id="ARBA00023163"/>
    </source>
</evidence>
<dbReference type="PANTHER" id="PTHR43133:SF8">
    <property type="entry name" value="RNA POLYMERASE SIGMA FACTOR HI_1459-RELATED"/>
    <property type="match status" value="1"/>
</dbReference>
<dbReference type="InterPro" id="IPR007627">
    <property type="entry name" value="RNA_pol_sigma70_r2"/>
</dbReference>
<dbReference type="Gene3D" id="1.10.1740.10">
    <property type="match status" value="1"/>
</dbReference>
<evidence type="ECO:0000259" key="8">
    <source>
        <dbReference type="Pfam" id="PF04542"/>
    </source>
</evidence>
<feature type="domain" description="RNA polymerase sigma-70 region 2" evidence="8">
    <location>
        <begin position="23"/>
        <end position="85"/>
    </location>
</feature>
<evidence type="ECO:0000256" key="3">
    <source>
        <dbReference type="ARBA" id="ARBA00023082"/>
    </source>
</evidence>
<dbReference type="InterPro" id="IPR014284">
    <property type="entry name" value="RNA_pol_sigma-70_dom"/>
</dbReference>
<dbReference type="OrthoDB" id="9797134at2"/>
<keyword evidence="2" id="KW-0805">Transcription regulation</keyword>
<dbReference type="NCBIfam" id="TIGR02937">
    <property type="entry name" value="sigma70-ECF"/>
    <property type="match status" value="1"/>
</dbReference>
<protein>
    <submittedName>
        <fullName evidence="10">ECF RNA polymerase sigma factor SigW</fullName>
    </submittedName>
</protein>
<dbReference type="SUPFAM" id="SSF88946">
    <property type="entry name" value="Sigma2 domain of RNA polymerase sigma factors"/>
    <property type="match status" value="1"/>
</dbReference>
<keyword evidence="11" id="KW-1185">Reference proteome</keyword>
<dbReference type="SUPFAM" id="SSF88659">
    <property type="entry name" value="Sigma3 and sigma4 domains of RNA polymerase sigma factors"/>
    <property type="match status" value="1"/>
</dbReference>
<evidence type="ECO:0000256" key="1">
    <source>
        <dbReference type="ARBA" id="ARBA00010641"/>
    </source>
</evidence>
<dbReference type="InterPro" id="IPR013249">
    <property type="entry name" value="RNA_pol_sigma70_r4_t2"/>
</dbReference>
<keyword evidence="3" id="KW-0731">Sigma factor</keyword>
<evidence type="ECO:0000313" key="11">
    <source>
        <dbReference type="Proteomes" id="UP000320390"/>
    </source>
</evidence>
<gene>
    <name evidence="10" type="primary">sigW_18</name>
    <name evidence="10" type="ORF">Poly30_38110</name>
</gene>
<keyword evidence="7" id="KW-1133">Transmembrane helix</keyword>
<evidence type="ECO:0000313" key="10">
    <source>
        <dbReference type="EMBL" id="QDV08274.1"/>
    </source>
</evidence>
<dbReference type="InterPro" id="IPR013324">
    <property type="entry name" value="RNA_pol_sigma_r3/r4-like"/>
</dbReference>
<dbReference type="InterPro" id="IPR036388">
    <property type="entry name" value="WH-like_DNA-bd_sf"/>
</dbReference>
<reference evidence="10 11" key="1">
    <citation type="submission" date="2019-02" db="EMBL/GenBank/DDBJ databases">
        <title>Deep-cultivation of Planctomycetes and their phenomic and genomic characterization uncovers novel biology.</title>
        <authorList>
            <person name="Wiegand S."/>
            <person name="Jogler M."/>
            <person name="Boedeker C."/>
            <person name="Pinto D."/>
            <person name="Vollmers J."/>
            <person name="Rivas-Marin E."/>
            <person name="Kohn T."/>
            <person name="Peeters S.H."/>
            <person name="Heuer A."/>
            <person name="Rast P."/>
            <person name="Oberbeckmann S."/>
            <person name="Bunk B."/>
            <person name="Jeske O."/>
            <person name="Meyerdierks A."/>
            <person name="Storesund J.E."/>
            <person name="Kallscheuer N."/>
            <person name="Luecker S."/>
            <person name="Lage O.M."/>
            <person name="Pohl T."/>
            <person name="Merkel B.J."/>
            <person name="Hornburger P."/>
            <person name="Mueller R.-W."/>
            <person name="Bruemmer F."/>
            <person name="Labrenz M."/>
            <person name="Spormann A.M."/>
            <person name="Op den Camp H."/>
            <person name="Overmann J."/>
            <person name="Amann R."/>
            <person name="Jetten M.S.M."/>
            <person name="Mascher T."/>
            <person name="Medema M.H."/>
            <person name="Devos D.P."/>
            <person name="Kaster A.-K."/>
            <person name="Ovreas L."/>
            <person name="Rohde M."/>
            <person name="Galperin M.Y."/>
            <person name="Jogler C."/>
        </authorList>
    </citation>
    <scope>NUCLEOTIDE SEQUENCE [LARGE SCALE GENOMIC DNA]</scope>
    <source>
        <strain evidence="10 11">Poly30</strain>
    </source>
</reference>
<dbReference type="Proteomes" id="UP000320390">
    <property type="component" value="Chromosome"/>
</dbReference>
<dbReference type="EMBL" id="CP036434">
    <property type="protein sequence ID" value="QDV08274.1"/>
    <property type="molecule type" value="Genomic_DNA"/>
</dbReference>
<evidence type="ECO:0000256" key="2">
    <source>
        <dbReference type="ARBA" id="ARBA00023015"/>
    </source>
</evidence>
<keyword evidence="5" id="KW-0804">Transcription</keyword>
<dbReference type="InterPro" id="IPR013325">
    <property type="entry name" value="RNA_pol_sigma_r2"/>
</dbReference>
<name>A0A518EW24_9BACT</name>
<keyword evidence="7" id="KW-0812">Transmembrane</keyword>
<evidence type="ECO:0000256" key="6">
    <source>
        <dbReference type="SAM" id="MobiDB-lite"/>
    </source>
</evidence>
<dbReference type="InterPro" id="IPR039425">
    <property type="entry name" value="RNA_pol_sigma-70-like"/>
</dbReference>
<dbReference type="Gene3D" id="1.10.10.10">
    <property type="entry name" value="Winged helix-like DNA-binding domain superfamily/Winged helix DNA-binding domain"/>
    <property type="match status" value="1"/>
</dbReference>
<evidence type="ECO:0000256" key="7">
    <source>
        <dbReference type="SAM" id="Phobius"/>
    </source>
</evidence>
<comment type="similarity">
    <text evidence="1">Belongs to the sigma-70 factor family. ECF subfamily.</text>
</comment>
<accession>A0A518EW24</accession>
<dbReference type="GO" id="GO:0016987">
    <property type="term" value="F:sigma factor activity"/>
    <property type="evidence" value="ECO:0007669"/>
    <property type="project" value="UniProtKB-KW"/>
</dbReference>
<sequence length="835" mass="90077">MEEPMNRPPQRGEGPPSLESALQHLGWVRQLAAVLVGGGADADDVAQEAWRKALENPPPLSVGWKAWLGGIVRHTARDRGRAESRRTQREIDAAAPGRVQEDPAALLERVEEERALVRLVTGMEEPYRTLLLRRFFDGWSITMIAQADGLPEATVRTRLRRGLERLRERAAQERGAGTERWLSGLALLRPDPTTVVTAASLSSSWTFVAIAFLMLKTLGLFAAVAALAFVALGPGSMDSPEAVEHDDPVSAAPAESLVAIASDSSRSQGSGVEDPRGGSEASAPPASKRPDPVERGLRVQGQVLTGELPLEMDGCSVVFGSFDLDVEATASAEIGPEGRFQLFVGEEIATDGERVRGRLVGDPTFGATQVELELRSEIVVRLPPTLLAHGRVSTTPAVPLGEAWVHFSDADGAWFLGFCQVEPDGTFSLPIRPHHWVSQIHFTVYSNGRKVLEEVVELAALTSARGLHYDFEISVVELVVKDLEGRPVPGAKLVLDSVPEQLFQQSEVELGTAGAMDLNLPLERFQYVVQAPGFEPRTGRFDVEPPGSEPQRVEVVLSRASEASARSSPVRLHGTVTLGGSKKLKDAYVSASAQAESWSVGHALYFDGVRTDGNGQYELMLPRPGVYMVTASHRDGPMSDTRPLSVMHELRFDVDLTPESQVFLRPMGAVHELPQTHGLVEWLRVQDAGESLSLTRTGWPHSLTVQPDRSYSVMGRLMGTDLFGETRIDSALIAQGRPVPVSFARATIASGKLLSSAGVPAVGARVIASPGAGAYRLAPKSWRSAVTDDAGDFQVFALGHFGGEETLELTVESGPWGPRTVFTMNLLGHGTLTLE</sequence>
<evidence type="ECO:0000256" key="4">
    <source>
        <dbReference type="ARBA" id="ARBA00023125"/>
    </source>
</evidence>
<feature type="domain" description="RNA polymerase sigma factor 70 region 4 type 2" evidence="9">
    <location>
        <begin position="114"/>
        <end position="166"/>
    </location>
</feature>
<feature type="transmembrane region" description="Helical" evidence="7">
    <location>
        <begin position="207"/>
        <end position="232"/>
    </location>
</feature>
<dbReference type="PANTHER" id="PTHR43133">
    <property type="entry name" value="RNA POLYMERASE ECF-TYPE SIGMA FACTO"/>
    <property type="match status" value="1"/>
</dbReference>
<dbReference type="GO" id="GO:0003677">
    <property type="term" value="F:DNA binding"/>
    <property type="evidence" value="ECO:0007669"/>
    <property type="project" value="UniProtKB-KW"/>
</dbReference>
<evidence type="ECO:0000259" key="9">
    <source>
        <dbReference type="Pfam" id="PF08281"/>
    </source>
</evidence>
<proteinExistence type="inferred from homology"/>
<organism evidence="10 11">
    <name type="scientific">Saltatorellus ferox</name>
    <dbReference type="NCBI Taxonomy" id="2528018"/>
    <lineage>
        <taxon>Bacteria</taxon>
        <taxon>Pseudomonadati</taxon>
        <taxon>Planctomycetota</taxon>
        <taxon>Planctomycetia</taxon>
        <taxon>Planctomycetia incertae sedis</taxon>
        <taxon>Saltatorellus</taxon>
    </lineage>
</organism>
<keyword evidence="4" id="KW-0238">DNA-binding</keyword>
<dbReference type="GO" id="GO:0006352">
    <property type="term" value="P:DNA-templated transcription initiation"/>
    <property type="evidence" value="ECO:0007669"/>
    <property type="project" value="InterPro"/>
</dbReference>
<dbReference type="Pfam" id="PF08281">
    <property type="entry name" value="Sigma70_r4_2"/>
    <property type="match status" value="1"/>
</dbReference>
<dbReference type="Pfam" id="PF04542">
    <property type="entry name" value="Sigma70_r2"/>
    <property type="match status" value="1"/>
</dbReference>